<gene>
    <name evidence="1" type="ORF">VNO77_44210</name>
</gene>
<accession>A0AAN9JXU5</accession>
<proteinExistence type="predicted"/>
<organism evidence="1 2">
    <name type="scientific">Canavalia gladiata</name>
    <name type="common">Sword bean</name>
    <name type="synonym">Dolichos gladiatus</name>
    <dbReference type="NCBI Taxonomy" id="3824"/>
    <lineage>
        <taxon>Eukaryota</taxon>
        <taxon>Viridiplantae</taxon>
        <taxon>Streptophyta</taxon>
        <taxon>Embryophyta</taxon>
        <taxon>Tracheophyta</taxon>
        <taxon>Spermatophyta</taxon>
        <taxon>Magnoliopsida</taxon>
        <taxon>eudicotyledons</taxon>
        <taxon>Gunneridae</taxon>
        <taxon>Pentapetalae</taxon>
        <taxon>rosids</taxon>
        <taxon>fabids</taxon>
        <taxon>Fabales</taxon>
        <taxon>Fabaceae</taxon>
        <taxon>Papilionoideae</taxon>
        <taxon>50 kb inversion clade</taxon>
        <taxon>NPAAA clade</taxon>
        <taxon>indigoferoid/millettioid clade</taxon>
        <taxon>Phaseoleae</taxon>
        <taxon>Canavalia</taxon>
    </lineage>
</organism>
<dbReference type="AlphaFoldDB" id="A0AAN9JXU5"/>
<keyword evidence="2" id="KW-1185">Reference proteome</keyword>
<name>A0AAN9JXU5_CANGL</name>
<dbReference type="EMBL" id="JAYMYQ010000011">
    <property type="protein sequence ID" value="KAK7306283.1"/>
    <property type="molecule type" value="Genomic_DNA"/>
</dbReference>
<sequence length="78" mass="8662">MAASKVTKNAYGVILPSSPNPQAVRPLTVHATPNWILARRLAMHFDFQRSIYSLADRCLSEKATDMIYISVDTLHSSS</sequence>
<dbReference type="Proteomes" id="UP001367508">
    <property type="component" value="Unassembled WGS sequence"/>
</dbReference>
<protein>
    <submittedName>
        <fullName evidence="1">Uncharacterized protein</fullName>
    </submittedName>
</protein>
<reference evidence="1 2" key="1">
    <citation type="submission" date="2024-01" db="EMBL/GenBank/DDBJ databases">
        <title>The genomes of 5 underutilized Papilionoideae crops provide insights into root nodulation and disease resistanc.</title>
        <authorList>
            <person name="Jiang F."/>
        </authorList>
    </citation>
    <scope>NUCLEOTIDE SEQUENCE [LARGE SCALE GENOMIC DNA]</scope>
    <source>
        <strain evidence="1">LVBAO_FW01</strain>
        <tissue evidence="1">Leaves</tissue>
    </source>
</reference>
<evidence type="ECO:0000313" key="1">
    <source>
        <dbReference type="EMBL" id="KAK7306283.1"/>
    </source>
</evidence>
<comment type="caution">
    <text evidence="1">The sequence shown here is derived from an EMBL/GenBank/DDBJ whole genome shotgun (WGS) entry which is preliminary data.</text>
</comment>
<evidence type="ECO:0000313" key="2">
    <source>
        <dbReference type="Proteomes" id="UP001367508"/>
    </source>
</evidence>